<feature type="region of interest" description="Disordered" evidence="1">
    <location>
        <begin position="557"/>
        <end position="599"/>
    </location>
</feature>
<feature type="compositionally biased region" description="Polar residues" evidence="1">
    <location>
        <begin position="557"/>
        <end position="593"/>
    </location>
</feature>
<feature type="region of interest" description="Disordered" evidence="1">
    <location>
        <begin position="763"/>
        <end position="786"/>
    </location>
</feature>
<dbReference type="PANTHER" id="PTHR23083:SF464">
    <property type="entry name" value="TETRATRICOPEPTIDE REPEAT DOMAIN 7, ISOFORM A"/>
    <property type="match status" value="1"/>
</dbReference>
<keyword evidence="3" id="KW-1185">Reference proteome</keyword>
<proteinExistence type="predicted"/>
<sequence>MHIENSINEKYIRTLNFGCFPKNILLFQDSQDYFQQLTFVDYQLQLLIEHEFKSDELLPVVYMPQVTEETREKLTSLISYGLSVSLNYENREKSYTEELYFAVIMAHLYWLDNNVQEMAKSLSAISVVNPNFSTTPEQLLFIKYLTCRYYVLLGCASKNSVSIWSDYLSQIRIPFTKSHVIASHWLDLLMGRLTFALSEGSDGPLSFINNIKHVSFFPNRNVFIAYCNYLLRPDNSDLINVNFKTEYSSFLTQEIEDKIQTKTPFPDAFSKDATINNYIYNLYESLSYVPFNLAILKPTLSKKFLVDASAKTYQSTVVLSNLIYTLIDLGEYDEALAAFKTYIEYIEHEQELNDGKIEDILAIIDTYSTCIIHFNPLKSFKNKELQKFKYNDDTIVVEYLKRFVNSLMGYLNTLQEFADLTYDDENDAADKNPLSFLYRRYNPSVLLSDHSQFIELISKAWYSMGYTYYYLSMYESPDQTALEYNVNQVLRTYKNSLIVNSTGNVLYLSSYVMALAHQRELKSAIKLCKFILKKYPESFVTWNLLVLLLTSFETNSPSTTKPLATNDPQPPQNGLTTNGDRPDLANSSINGTVDGQIEDEKPSVRESEKFINKALNIAGLFVAKHVQRDIKLTNEAKYEILQLKLTQLAVLESIHGVQYILDYLSDVFVLYHELFDVDLKSAPPAMKQRDSSRQFGTSERWSHRPSFIDPSPMKMLPPTPIKRSQTKIQPPGQPGLEPVVSNSSNIKAATVDRLKRISKINKNSSEGRRDSIVQSPTDKTAPATTQAIVKSPQQNTVERRILQEIWLWTGRLFFKVGLFDEAEQCILEAETIYEPNMKTFTALGYLTSKTRKFLSLQEFERSLEILNQNKYNKVDYGTTLLGLAKLFLLDDEKDNSLFISEKDLNSAIIRLKNMLEMYSLSWPYGYTNSEVWFYLSKIYEIIDDKIMLTKSLWKCVELEDFRPVRQFEICDHSLV</sequence>
<gene>
    <name evidence="2" type="ORF">J8A68_001210</name>
</gene>
<comment type="caution">
    <text evidence="2">The sequence shown here is derived from an EMBL/GenBank/DDBJ whole genome shotgun (WGS) entry which is preliminary data.</text>
</comment>
<dbReference type="AlphaFoldDB" id="A0A8J5QP89"/>
<dbReference type="PANTHER" id="PTHR23083">
    <property type="entry name" value="TETRATRICOPEPTIDE REPEAT PROTEIN, TPR"/>
    <property type="match status" value="1"/>
</dbReference>
<protein>
    <submittedName>
        <fullName evidence="2">YPP1</fullName>
    </submittedName>
</protein>
<feature type="region of interest" description="Disordered" evidence="1">
    <location>
        <begin position="721"/>
        <end position="740"/>
    </location>
</feature>
<dbReference type="GeneID" id="73468011"/>
<dbReference type="InterPro" id="IPR051722">
    <property type="entry name" value="Endocytosis_PI4K-reg_protein"/>
</dbReference>
<organism evidence="2 3">
    <name type="scientific">[Candida] subhashii</name>
    <dbReference type="NCBI Taxonomy" id="561895"/>
    <lineage>
        <taxon>Eukaryota</taxon>
        <taxon>Fungi</taxon>
        <taxon>Dikarya</taxon>
        <taxon>Ascomycota</taxon>
        <taxon>Saccharomycotina</taxon>
        <taxon>Pichiomycetes</taxon>
        <taxon>Debaryomycetaceae</taxon>
        <taxon>Spathaspora</taxon>
    </lineage>
</organism>
<evidence type="ECO:0000313" key="3">
    <source>
        <dbReference type="Proteomes" id="UP000694255"/>
    </source>
</evidence>
<feature type="region of interest" description="Disordered" evidence="1">
    <location>
        <begin position="686"/>
        <end position="715"/>
    </location>
</feature>
<dbReference type="EMBL" id="JAGSYN010000051">
    <property type="protein sequence ID" value="KAG7665154.1"/>
    <property type="molecule type" value="Genomic_DNA"/>
</dbReference>
<evidence type="ECO:0000313" key="2">
    <source>
        <dbReference type="EMBL" id="KAG7665154.1"/>
    </source>
</evidence>
<dbReference type="Proteomes" id="UP000694255">
    <property type="component" value="Unassembled WGS sequence"/>
</dbReference>
<feature type="compositionally biased region" description="Polar residues" evidence="1">
    <location>
        <begin position="772"/>
        <end position="786"/>
    </location>
</feature>
<evidence type="ECO:0000256" key="1">
    <source>
        <dbReference type="SAM" id="MobiDB-lite"/>
    </source>
</evidence>
<accession>A0A8J5QP89</accession>
<dbReference type="CDD" id="cd23270">
    <property type="entry name" value="YPP1"/>
    <property type="match status" value="1"/>
</dbReference>
<reference evidence="2 3" key="1">
    <citation type="journal article" date="2021" name="DNA Res.">
        <title>Genome analysis of Candida subhashii reveals its hybrid nature and dual mitochondrial genome conformations.</title>
        <authorList>
            <person name="Mixao V."/>
            <person name="Hegedusova E."/>
            <person name="Saus E."/>
            <person name="Pryszcz L.P."/>
            <person name="Cillingova A."/>
            <person name="Nosek J."/>
            <person name="Gabaldon T."/>
        </authorList>
    </citation>
    <scope>NUCLEOTIDE SEQUENCE [LARGE SCALE GENOMIC DNA]</scope>
    <source>
        <strain evidence="2 3">CBS 10753</strain>
    </source>
</reference>
<dbReference type="OrthoDB" id="29013at2759"/>
<dbReference type="RefSeq" id="XP_049265386.1">
    <property type="nucleotide sequence ID" value="XM_049404840.1"/>
</dbReference>
<name>A0A8J5QP89_9ASCO</name>